<name>A0AAJ1U240_9HYPH</name>
<dbReference type="Pfam" id="PF20232">
    <property type="entry name" value="T6SS_FHA_C"/>
    <property type="match status" value="1"/>
</dbReference>
<comment type="caution">
    <text evidence="3">The sequence shown here is derived from an EMBL/GenBank/DDBJ whole genome shotgun (WGS) entry which is preliminary data.</text>
</comment>
<reference evidence="3" key="1">
    <citation type="submission" date="2023-07" db="EMBL/GenBank/DDBJ databases">
        <title>Genomic Encyclopedia of Type Strains, Phase IV (KMG-IV): sequencing the most valuable type-strain genomes for metagenomic binning, comparative biology and taxonomic classification.</title>
        <authorList>
            <person name="Goeker M."/>
        </authorList>
    </citation>
    <scope>NUCLEOTIDE SEQUENCE</scope>
    <source>
        <strain evidence="3">DSM 19569</strain>
    </source>
</reference>
<evidence type="ECO:0000313" key="3">
    <source>
        <dbReference type="EMBL" id="MDQ0546558.1"/>
    </source>
</evidence>
<dbReference type="AlphaFoldDB" id="A0AAJ1U240"/>
<gene>
    <name evidence="3" type="ORF">QO001_005510</name>
</gene>
<organism evidence="3 4">
    <name type="scientific">Methylobacterium brachiatum</name>
    <dbReference type="NCBI Taxonomy" id="269660"/>
    <lineage>
        <taxon>Bacteria</taxon>
        <taxon>Pseudomonadati</taxon>
        <taxon>Pseudomonadota</taxon>
        <taxon>Alphaproteobacteria</taxon>
        <taxon>Hyphomicrobiales</taxon>
        <taxon>Methylobacteriaceae</taxon>
        <taxon>Methylobacterium</taxon>
    </lineage>
</organism>
<sequence>MTLTLQIENFTVLPDGGPLSISLSGKRGIDIGRDQYLDWTLPDPDRVISGKHAEIRHRDGGFWLRDVSRNGVFVNRNAQRLQEAYQLKDGDRIQIGQYVILARIDGAAAHAQASPSVRPAAAQDYWDVAAETPSVPSHHLRSPDALRPVRPDFVDWLVDLPEPAGLAGTRPSEGPGAVPDWEVPKPTPLPVPRRPPEPPFPTPAFDPPVVAPQSPTSPVRVAPASPPEIPSASDPWAVSDGARFAGAPGPSSPPAAEPSRSGSADLDADTFVRRFAAGLGIPPEILAWQDAGDLAEEAGAILRLNAENVKQLLAARTESKRAARAANQTTIQALDNNPLKFSPTVDDALRIMMGRPSSGYLEARRAMEVSFRDLKTHQIKTYAAMQNALRLLAEELSPEGIVASDEKDRGLGGLLGSRKARLWDIYTTRWDALASLHDEGMVDAFMVFFADCYDKVR</sequence>
<dbReference type="InterPro" id="IPR046883">
    <property type="entry name" value="T6SS_FHA_C"/>
</dbReference>
<dbReference type="NCBIfam" id="TIGR03354">
    <property type="entry name" value="VI_FHA"/>
    <property type="match status" value="1"/>
</dbReference>
<dbReference type="CDD" id="cd00060">
    <property type="entry name" value="FHA"/>
    <property type="match status" value="1"/>
</dbReference>
<proteinExistence type="predicted"/>
<evidence type="ECO:0000259" key="2">
    <source>
        <dbReference type="PROSITE" id="PS50006"/>
    </source>
</evidence>
<dbReference type="SUPFAM" id="SSF49879">
    <property type="entry name" value="SMAD/FHA domain"/>
    <property type="match status" value="1"/>
</dbReference>
<feature type="domain" description="FHA" evidence="2">
    <location>
        <begin position="29"/>
        <end position="79"/>
    </location>
</feature>
<dbReference type="EMBL" id="JAUSWL010000015">
    <property type="protein sequence ID" value="MDQ0546558.1"/>
    <property type="molecule type" value="Genomic_DNA"/>
</dbReference>
<dbReference type="InterPro" id="IPR000253">
    <property type="entry name" value="FHA_dom"/>
</dbReference>
<dbReference type="Proteomes" id="UP001223420">
    <property type="component" value="Unassembled WGS sequence"/>
</dbReference>
<protein>
    <submittedName>
        <fullName evidence="3">Type VI secretion system protein ImpI</fullName>
    </submittedName>
</protein>
<dbReference type="Pfam" id="PF00498">
    <property type="entry name" value="FHA"/>
    <property type="match status" value="1"/>
</dbReference>
<dbReference type="InterPro" id="IPR008984">
    <property type="entry name" value="SMAD_FHA_dom_sf"/>
</dbReference>
<evidence type="ECO:0000256" key="1">
    <source>
        <dbReference type="SAM" id="MobiDB-lite"/>
    </source>
</evidence>
<dbReference type="PROSITE" id="PS50006">
    <property type="entry name" value="FHA_DOMAIN"/>
    <property type="match status" value="1"/>
</dbReference>
<feature type="compositionally biased region" description="Pro residues" evidence="1">
    <location>
        <begin position="185"/>
        <end position="210"/>
    </location>
</feature>
<dbReference type="SMART" id="SM00240">
    <property type="entry name" value="FHA"/>
    <property type="match status" value="1"/>
</dbReference>
<accession>A0AAJ1U240</accession>
<dbReference type="Gene3D" id="2.60.200.20">
    <property type="match status" value="1"/>
</dbReference>
<dbReference type="InterPro" id="IPR017735">
    <property type="entry name" value="T6SS_FHA"/>
</dbReference>
<evidence type="ECO:0000313" key="4">
    <source>
        <dbReference type="Proteomes" id="UP001223420"/>
    </source>
</evidence>
<feature type="region of interest" description="Disordered" evidence="1">
    <location>
        <begin position="163"/>
        <end position="264"/>
    </location>
</feature>
<dbReference type="RefSeq" id="WP_230367828.1">
    <property type="nucleotide sequence ID" value="NZ_JAJALK010000016.1"/>
</dbReference>